<protein>
    <submittedName>
        <fullName evidence="2">Uncharacterized protein</fullName>
    </submittedName>
</protein>
<feature type="transmembrane region" description="Helical" evidence="1">
    <location>
        <begin position="109"/>
        <end position="129"/>
    </location>
</feature>
<dbReference type="EMBL" id="JACIEK010000016">
    <property type="protein sequence ID" value="MBB4000206.1"/>
    <property type="molecule type" value="Genomic_DNA"/>
</dbReference>
<sequence>MKRSASRRTDAEYWQRLRRDRRSNAAVILAAVAALFGTLGVITALVDGPHHAPSAGFLSWLLMLPMAWWVGDLARFTARAVRLWTSALLLSVGGAGLGLAFALLRGDALLVPLLSFGLAVPAALASLALRRASLVEREGPAR</sequence>
<dbReference type="Proteomes" id="UP000542776">
    <property type="component" value="Unassembled WGS sequence"/>
</dbReference>
<keyword evidence="1" id="KW-0812">Transmembrane</keyword>
<dbReference type="AlphaFoldDB" id="A0A7W6H7V8"/>
<evidence type="ECO:0000313" key="3">
    <source>
        <dbReference type="Proteomes" id="UP000542776"/>
    </source>
</evidence>
<reference evidence="2 3" key="1">
    <citation type="submission" date="2020-08" db="EMBL/GenBank/DDBJ databases">
        <title>Genomic Encyclopedia of Type Strains, Phase IV (KMG-IV): sequencing the most valuable type-strain genomes for metagenomic binning, comparative biology and taxonomic classification.</title>
        <authorList>
            <person name="Goeker M."/>
        </authorList>
    </citation>
    <scope>NUCLEOTIDE SEQUENCE [LARGE SCALE GENOMIC DNA]</scope>
    <source>
        <strain evidence="2 3">DSM 102238</strain>
    </source>
</reference>
<feature type="transmembrane region" description="Helical" evidence="1">
    <location>
        <begin position="52"/>
        <end position="71"/>
    </location>
</feature>
<proteinExistence type="predicted"/>
<dbReference type="RefSeq" id="WP_183201857.1">
    <property type="nucleotide sequence ID" value="NZ_JACIEK010000016.1"/>
</dbReference>
<keyword evidence="1" id="KW-0472">Membrane</keyword>
<organism evidence="2 3">
    <name type="scientific">Aureimonas pseudogalii</name>
    <dbReference type="NCBI Taxonomy" id="1744844"/>
    <lineage>
        <taxon>Bacteria</taxon>
        <taxon>Pseudomonadati</taxon>
        <taxon>Pseudomonadota</taxon>
        <taxon>Alphaproteobacteria</taxon>
        <taxon>Hyphomicrobiales</taxon>
        <taxon>Aurantimonadaceae</taxon>
        <taxon>Aureimonas</taxon>
    </lineage>
</organism>
<keyword evidence="1" id="KW-1133">Transmembrane helix</keyword>
<comment type="caution">
    <text evidence="2">The sequence shown here is derived from an EMBL/GenBank/DDBJ whole genome shotgun (WGS) entry which is preliminary data.</text>
</comment>
<evidence type="ECO:0000313" key="2">
    <source>
        <dbReference type="EMBL" id="MBB4000206.1"/>
    </source>
</evidence>
<gene>
    <name evidence="2" type="ORF">GGR04_004082</name>
</gene>
<keyword evidence="3" id="KW-1185">Reference proteome</keyword>
<accession>A0A7W6H7V8</accession>
<name>A0A7W6H7V8_9HYPH</name>
<feature type="transmembrane region" description="Helical" evidence="1">
    <location>
        <begin position="83"/>
        <end position="103"/>
    </location>
</feature>
<feature type="transmembrane region" description="Helical" evidence="1">
    <location>
        <begin position="25"/>
        <end position="46"/>
    </location>
</feature>
<evidence type="ECO:0000256" key="1">
    <source>
        <dbReference type="SAM" id="Phobius"/>
    </source>
</evidence>